<name>A0A5J6MUY1_9PROT</name>
<reference evidence="2 3" key="1">
    <citation type="submission" date="2019-08" db="EMBL/GenBank/DDBJ databases">
        <title>Hyperibacter terrae gen. nov., sp. nov. and Hyperibacter viscosus sp. nov., two new members in the family Rhodospirillaceae isolated from the rhizosphere of Hypericum perforatum.</title>
        <authorList>
            <person name="Noviana Z."/>
        </authorList>
    </citation>
    <scope>NUCLEOTIDE SEQUENCE [LARGE SCALE GENOMIC DNA]</scope>
    <source>
        <strain evidence="2 3">R5959</strain>
    </source>
</reference>
<dbReference type="RefSeq" id="WP_151114791.1">
    <property type="nucleotide sequence ID" value="NZ_CP042582.1"/>
</dbReference>
<sequence>MRFLPSWAPLLGLALGLFLLPATAGAAVQVPDGFPPAGTITYDVWRQGSQIGTHSVEFTRDGDKLTVRTRIRIEVKLLFVTVYRFEHDAEEDWIDGKLMRFAAQTDDNGTDRDVLLERDGDKLKGRYKAPDHTEQALLPGDLIVCSLWNPATPDQTTMIEPTKGRPKAVTVVDRGLEKIQVGTRTVEARHYSITGDLRREVWYGPDGEVAQVQYPNKDGTVLIFKLRDGPAAAPDAAPGSTAAKP</sequence>
<keyword evidence="3" id="KW-1185">Reference proteome</keyword>
<feature type="signal peptide" evidence="1">
    <location>
        <begin position="1"/>
        <end position="26"/>
    </location>
</feature>
<protein>
    <recommendedName>
        <fullName evidence="4">DUF3108 domain-containing protein</fullName>
    </recommendedName>
</protein>
<evidence type="ECO:0000256" key="1">
    <source>
        <dbReference type="SAM" id="SignalP"/>
    </source>
</evidence>
<gene>
    <name evidence="2" type="ORF">FRZ61_04720</name>
</gene>
<organism evidence="2 3">
    <name type="scientific">Hypericibacter adhaerens</name>
    <dbReference type="NCBI Taxonomy" id="2602016"/>
    <lineage>
        <taxon>Bacteria</taxon>
        <taxon>Pseudomonadati</taxon>
        <taxon>Pseudomonadota</taxon>
        <taxon>Alphaproteobacteria</taxon>
        <taxon>Rhodospirillales</taxon>
        <taxon>Dongiaceae</taxon>
        <taxon>Hypericibacter</taxon>
    </lineage>
</organism>
<dbReference type="EMBL" id="CP042582">
    <property type="protein sequence ID" value="QEX20555.1"/>
    <property type="molecule type" value="Genomic_DNA"/>
</dbReference>
<evidence type="ECO:0000313" key="3">
    <source>
        <dbReference type="Proteomes" id="UP000325797"/>
    </source>
</evidence>
<dbReference type="KEGG" id="hadh:FRZ61_04720"/>
<accession>A0A5J6MUY1</accession>
<keyword evidence="1" id="KW-0732">Signal</keyword>
<dbReference type="OrthoDB" id="6086999at2"/>
<dbReference type="AlphaFoldDB" id="A0A5J6MUY1"/>
<feature type="chain" id="PRO_5023875639" description="DUF3108 domain-containing protein" evidence="1">
    <location>
        <begin position="27"/>
        <end position="245"/>
    </location>
</feature>
<evidence type="ECO:0000313" key="2">
    <source>
        <dbReference type="EMBL" id="QEX20555.1"/>
    </source>
</evidence>
<dbReference type="Proteomes" id="UP000325797">
    <property type="component" value="Chromosome"/>
</dbReference>
<dbReference type="InterPro" id="IPR045767">
    <property type="entry name" value="DUF6134"/>
</dbReference>
<dbReference type="Pfam" id="PF19630">
    <property type="entry name" value="DUF6134"/>
    <property type="match status" value="1"/>
</dbReference>
<proteinExistence type="predicted"/>
<evidence type="ECO:0008006" key="4">
    <source>
        <dbReference type="Google" id="ProtNLM"/>
    </source>
</evidence>